<evidence type="ECO:0000256" key="2">
    <source>
        <dbReference type="ARBA" id="ARBA00022729"/>
    </source>
</evidence>
<dbReference type="RefSeq" id="WP_132279764.1">
    <property type="nucleotide sequence ID" value="NZ_SMGQ01000011.1"/>
</dbReference>
<evidence type="ECO:0000259" key="12">
    <source>
        <dbReference type="Pfam" id="PF00768"/>
    </source>
</evidence>
<name>A0A4R1MZG1_9FIRM</name>
<keyword evidence="4" id="KW-0133">Cell shape</keyword>
<keyword evidence="13" id="KW-0121">Carboxypeptidase</keyword>
<protein>
    <submittedName>
        <fullName evidence="13">D-alanyl-D-alanine carboxypeptidase (Penicillin-binding protein 5/6)</fullName>
    </submittedName>
</protein>
<proteinExistence type="inferred from homology"/>
<organism evidence="13 14">
    <name type="scientific">Natranaerovirga hydrolytica</name>
    <dbReference type="NCBI Taxonomy" id="680378"/>
    <lineage>
        <taxon>Bacteria</taxon>
        <taxon>Bacillati</taxon>
        <taxon>Bacillota</taxon>
        <taxon>Clostridia</taxon>
        <taxon>Lachnospirales</taxon>
        <taxon>Natranaerovirgaceae</taxon>
        <taxon>Natranaerovirga</taxon>
    </lineage>
</organism>
<keyword evidence="13" id="KW-0645">Protease</keyword>
<dbReference type="GO" id="GO:0009002">
    <property type="term" value="F:serine-type D-Ala-D-Ala carboxypeptidase activity"/>
    <property type="evidence" value="ECO:0007669"/>
    <property type="project" value="InterPro"/>
</dbReference>
<keyword evidence="3" id="KW-0378">Hydrolase</keyword>
<dbReference type="InterPro" id="IPR001967">
    <property type="entry name" value="Peptidase_S11_N"/>
</dbReference>
<dbReference type="PANTHER" id="PTHR21581">
    <property type="entry name" value="D-ALANYL-D-ALANINE CARBOXYPEPTIDASE"/>
    <property type="match status" value="1"/>
</dbReference>
<gene>
    <name evidence="13" type="ORF">EDC19_0406</name>
</gene>
<dbReference type="Proteomes" id="UP000294545">
    <property type="component" value="Unassembled WGS sequence"/>
</dbReference>
<dbReference type="Gene3D" id="3.40.710.10">
    <property type="entry name" value="DD-peptidase/beta-lactamase superfamily"/>
    <property type="match status" value="1"/>
</dbReference>
<evidence type="ECO:0000313" key="13">
    <source>
        <dbReference type="EMBL" id="TCK98000.1"/>
    </source>
</evidence>
<evidence type="ECO:0000256" key="8">
    <source>
        <dbReference type="PIRSR" id="PIRSR618044-2"/>
    </source>
</evidence>
<evidence type="ECO:0000256" key="11">
    <source>
        <dbReference type="SAM" id="SignalP"/>
    </source>
</evidence>
<dbReference type="AlphaFoldDB" id="A0A4R1MZG1"/>
<evidence type="ECO:0000256" key="7">
    <source>
        <dbReference type="PIRSR" id="PIRSR618044-1"/>
    </source>
</evidence>
<comment type="similarity">
    <text evidence="1 9">Belongs to the peptidase S11 family.</text>
</comment>
<evidence type="ECO:0000256" key="5">
    <source>
        <dbReference type="ARBA" id="ARBA00022984"/>
    </source>
</evidence>
<feature type="transmembrane region" description="Helical" evidence="10">
    <location>
        <begin position="389"/>
        <end position="411"/>
    </location>
</feature>
<keyword evidence="10" id="KW-1133">Transmembrane helix</keyword>
<keyword evidence="6" id="KW-0961">Cell wall biogenesis/degradation</keyword>
<dbReference type="GO" id="GO:0009252">
    <property type="term" value="P:peptidoglycan biosynthetic process"/>
    <property type="evidence" value="ECO:0007669"/>
    <property type="project" value="UniProtKB-KW"/>
</dbReference>
<keyword evidence="2 11" id="KW-0732">Signal</keyword>
<feature type="binding site" evidence="8">
    <location>
        <position position="234"/>
    </location>
    <ligand>
        <name>substrate</name>
    </ligand>
</feature>
<accession>A0A4R1MZG1</accession>
<evidence type="ECO:0000313" key="14">
    <source>
        <dbReference type="Proteomes" id="UP000294545"/>
    </source>
</evidence>
<dbReference type="EMBL" id="SMGQ01000011">
    <property type="protein sequence ID" value="TCK98000.1"/>
    <property type="molecule type" value="Genomic_DNA"/>
</dbReference>
<dbReference type="OrthoDB" id="9791132at2"/>
<evidence type="ECO:0000256" key="6">
    <source>
        <dbReference type="ARBA" id="ARBA00023316"/>
    </source>
</evidence>
<keyword evidence="14" id="KW-1185">Reference proteome</keyword>
<reference evidence="13 14" key="1">
    <citation type="submission" date="2019-03" db="EMBL/GenBank/DDBJ databases">
        <title>Genomic Encyclopedia of Type Strains, Phase IV (KMG-IV): sequencing the most valuable type-strain genomes for metagenomic binning, comparative biology and taxonomic classification.</title>
        <authorList>
            <person name="Goeker M."/>
        </authorList>
    </citation>
    <scope>NUCLEOTIDE SEQUENCE [LARGE SCALE GENOMIC DNA]</scope>
    <source>
        <strain evidence="13 14">DSM 24176</strain>
    </source>
</reference>
<dbReference type="GO" id="GO:0006508">
    <property type="term" value="P:proteolysis"/>
    <property type="evidence" value="ECO:0007669"/>
    <property type="project" value="InterPro"/>
</dbReference>
<dbReference type="InterPro" id="IPR018044">
    <property type="entry name" value="Peptidase_S11"/>
</dbReference>
<sequence>MTKKLLSYVICIGFLLSMSTQYIAYAQPSLTINSSAAILYEANTGTILYEKDIHSTYYPASITKILTALLAIENLSIEDSITLSREASLTIPAGSSSIGIKPDETLTVDQALHGLLLNSANEVANGLAETIGGSISQFSTLMTERASELGALNSHFTNPHGLHNDDHYTTAYDMAMITKGLLEYDYFREIMSNITYQIPETNLTSEIRYLSQNHRLMNHIRDASTYREDVIAGKTGYTTRSGHTLVTVAEQEDMTLIAVVLGSTSNDFYADTNTLLDYGFDNYQRVTIEYEEPNVTLPIITNNEADEVIEVGSAFVTNRFSTDFIVPIDFNSNALSTVIDLPEYLENDVTVGDVVGSITVTNRDTTLKGVDMTVHYVELFDITEDLNRFSLFSFKGLLLIGFVLCILYAFLNYRFNSRRLRYYRQRKSNNRKSSYFIR</sequence>
<evidence type="ECO:0000256" key="1">
    <source>
        <dbReference type="ARBA" id="ARBA00007164"/>
    </source>
</evidence>
<feature type="active site" evidence="7">
    <location>
        <position position="119"/>
    </location>
</feature>
<feature type="active site" description="Acyl-ester intermediate" evidence="7">
    <location>
        <position position="64"/>
    </location>
</feature>
<feature type="signal peptide" evidence="11">
    <location>
        <begin position="1"/>
        <end position="26"/>
    </location>
</feature>
<dbReference type="GO" id="GO:0071555">
    <property type="term" value="P:cell wall organization"/>
    <property type="evidence" value="ECO:0007669"/>
    <property type="project" value="UniProtKB-KW"/>
</dbReference>
<keyword evidence="10" id="KW-0472">Membrane</keyword>
<evidence type="ECO:0000256" key="9">
    <source>
        <dbReference type="RuleBase" id="RU004016"/>
    </source>
</evidence>
<evidence type="ECO:0000256" key="10">
    <source>
        <dbReference type="SAM" id="Phobius"/>
    </source>
</evidence>
<comment type="caution">
    <text evidence="13">The sequence shown here is derived from an EMBL/GenBank/DDBJ whole genome shotgun (WGS) entry which is preliminary data.</text>
</comment>
<feature type="domain" description="Peptidase S11 D-alanyl-D-alanine carboxypeptidase A N-terminal" evidence="12">
    <location>
        <begin position="27"/>
        <end position="263"/>
    </location>
</feature>
<feature type="chain" id="PRO_5020475845" evidence="11">
    <location>
        <begin position="27"/>
        <end position="438"/>
    </location>
</feature>
<keyword evidence="10" id="KW-0812">Transmembrane</keyword>
<dbReference type="SUPFAM" id="SSF56601">
    <property type="entry name" value="beta-lactamase/transpeptidase-like"/>
    <property type="match status" value="1"/>
</dbReference>
<dbReference type="GO" id="GO:0008360">
    <property type="term" value="P:regulation of cell shape"/>
    <property type="evidence" value="ECO:0007669"/>
    <property type="project" value="UniProtKB-KW"/>
</dbReference>
<dbReference type="PRINTS" id="PR00725">
    <property type="entry name" value="DADACBPTASE1"/>
</dbReference>
<evidence type="ECO:0000256" key="4">
    <source>
        <dbReference type="ARBA" id="ARBA00022960"/>
    </source>
</evidence>
<dbReference type="Pfam" id="PF00768">
    <property type="entry name" value="Peptidase_S11"/>
    <property type="match status" value="1"/>
</dbReference>
<dbReference type="PANTHER" id="PTHR21581:SF6">
    <property type="entry name" value="TRAFFICKING PROTEIN PARTICLE COMPLEX SUBUNIT 12"/>
    <property type="match status" value="1"/>
</dbReference>
<keyword evidence="5" id="KW-0573">Peptidoglycan synthesis</keyword>
<feature type="active site" description="Acyl-ester intermediate" evidence="7">
    <location>
        <position position="61"/>
    </location>
</feature>
<evidence type="ECO:0000256" key="3">
    <source>
        <dbReference type="ARBA" id="ARBA00022801"/>
    </source>
</evidence>
<dbReference type="InterPro" id="IPR012338">
    <property type="entry name" value="Beta-lactam/transpept-like"/>
</dbReference>